<dbReference type="EMBL" id="JADNRY010000026">
    <property type="protein sequence ID" value="KAF9072194.1"/>
    <property type="molecule type" value="Genomic_DNA"/>
</dbReference>
<evidence type="ECO:0000313" key="3">
    <source>
        <dbReference type="Proteomes" id="UP000772434"/>
    </source>
</evidence>
<dbReference type="InterPro" id="IPR000210">
    <property type="entry name" value="BTB/POZ_dom"/>
</dbReference>
<reference evidence="2" key="1">
    <citation type="submission" date="2020-11" db="EMBL/GenBank/DDBJ databases">
        <authorList>
            <consortium name="DOE Joint Genome Institute"/>
            <person name="Ahrendt S."/>
            <person name="Riley R."/>
            <person name="Andreopoulos W."/>
            <person name="Labutti K."/>
            <person name="Pangilinan J."/>
            <person name="Ruiz-Duenas F.J."/>
            <person name="Barrasa J.M."/>
            <person name="Sanchez-Garcia M."/>
            <person name="Camarero S."/>
            <person name="Miyauchi S."/>
            <person name="Serrano A."/>
            <person name="Linde D."/>
            <person name="Babiker R."/>
            <person name="Drula E."/>
            <person name="Ayuso-Fernandez I."/>
            <person name="Pacheco R."/>
            <person name="Padilla G."/>
            <person name="Ferreira P."/>
            <person name="Barriuso J."/>
            <person name="Kellner H."/>
            <person name="Castanera R."/>
            <person name="Alfaro M."/>
            <person name="Ramirez L."/>
            <person name="Pisabarro A.G."/>
            <person name="Kuo A."/>
            <person name="Tritt A."/>
            <person name="Lipzen A."/>
            <person name="He G."/>
            <person name="Yan M."/>
            <person name="Ng V."/>
            <person name="Cullen D."/>
            <person name="Martin F."/>
            <person name="Rosso M.-N."/>
            <person name="Henrissat B."/>
            <person name="Hibbett D."/>
            <person name="Martinez A.T."/>
            <person name="Grigoriev I.V."/>
        </authorList>
    </citation>
    <scope>NUCLEOTIDE SEQUENCE</scope>
    <source>
        <strain evidence="2">AH 40177</strain>
    </source>
</reference>
<organism evidence="2 3">
    <name type="scientific">Rhodocollybia butyracea</name>
    <dbReference type="NCBI Taxonomy" id="206335"/>
    <lineage>
        <taxon>Eukaryota</taxon>
        <taxon>Fungi</taxon>
        <taxon>Dikarya</taxon>
        <taxon>Basidiomycota</taxon>
        <taxon>Agaricomycotina</taxon>
        <taxon>Agaricomycetes</taxon>
        <taxon>Agaricomycetidae</taxon>
        <taxon>Agaricales</taxon>
        <taxon>Marasmiineae</taxon>
        <taxon>Omphalotaceae</taxon>
        <taxon>Rhodocollybia</taxon>
    </lineage>
</organism>
<dbReference type="AlphaFoldDB" id="A0A9P5PTR1"/>
<sequence>MFSANSKAKTAKFSSPIEVPIEIPISPSEPSDLDTPKNAPRCLNKYRDSAYYYDCKTFLVEDHYFQIPMQFLAAESRIFEEMMEYPMAPDQDGSSENRPISLGNGVSHDDFRQLLRVICPPNRFNAEPEVLSLSQWTSVLKLAKKWKMEAVSAHAISAIEALPSIDPVDKVVIARTYDIPAWLAPAFNEILQRAQSFTEADVYKLGLSTTLRLMALRD</sequence>
<name>A0A9P5PTR1_9AGAR</name>
<dbReference type="Pfam" id="PF00651">
    <property type="entry name" value="BTB"/>
    <property type="match status" value="1"/>
</dbReference>
<keyword evidence="3" id="KW-1185">Reference proteome</keyword>
<accession>A0A9P5PTR1</accession>
<comment type="caution">
    <text evidence="2">The sequence shown here is derived from an EMBL/GenBank/DDBJ whole genome shotgun (WGS) entry which is preliminary data.</text>
</comment>
<dbReference type="OrthoDB" id="3223751at2759"/>
<evidence type="ECO:0000313" key="2">
    <source>
        <dbReference type="EMBL" id="KAF9072194.1"/>
    </source>
</evidence>
<dbReference type="Gene3D" id="3.30.710.10">
    <property type="entry name" value="Potassium Channel Kv1.1, Chain A"/>
    <property type="match status" value="1"/>
</dbReference>
<feature type="domain" description="BTB" evidence="1">
    <location>
        <begin position="43"/>
        <end position="156"/>
    </location>
</feature>
<dbReference type="InterPro" id="IPR011333">
    <property type="entry name" value="SKP1/BTB/POZ_sf"/>
</dbReference>
<gene>
    <name evidence="2" type="ORF">BDP27DRAFT_1217918</name>
</gene>
<dbReference type="Proteomes" id="UP000772434">
    <property type="component" value="Unassembled WGS sequence"/>
</dbReference>
<protein>
    <recommendedName>
        <fullName evidence="1">BTB domain-containing protein</fullName>
    </recommendedName>
</protein>
<feature type="non-terminal residue" evidence="2">
    <location>
        <position position="1"/>
    </location>
</feature>
<evidence type="ECO:0000259" key="1">
    <source>
        <dbReference type="Pfam" id="PF00651"/>
    </source>
</evidence>
<proteinExistence type="predicted"/>
<dbReference type="SUPFAM" id="SSF54695">
    <property type="entry name" value="POZ domain"/>
    <property type="match status" value="1"/>
</dbReference>